<name>A0A0N5A8I2_9BILA</name>
<sequence length="170" mass="18606">MVMESGLDLAVGAAPPEANGVMAGAGSTSFGVLPKVRRKFPEVWIWANQNISAYVAHRLLCIDKLLNSDVYLATILLNIVGIMFTRPEISTSAAPIFYSTAAQAEVDEVVPAVAAFIEGPVVKVRKEFPELWFWISTVVKNFVSAEHIEHDVPLLWSWHSALHCTGTEKA</sequence>
<protein>
    <submittedName>
        <fullName evidence="2">Xpo1 domain-containing protein</fullName>
    </submittedName>
</protein>
<proteinExistence type="predicted"/>
<dbReference type="AlphaFoldDB" id="A0A0N5A8I2"/>
<reference evidence="2" key="1">
    <citation type="submission" date="2017-02" db="UniProtKB">
        <authorList>
            <consortium name="WormBaseParasite"/>
        </authorList>
    </citation>
    <scope>IDENTIFICATION</scope>
</reference>
<dbReference type="Proteomes" id="UP000046393">
    <property type="component" value="Unplaced"/>
</dbReference>
<keyword evidence="1" id="KW-1185">Reference proteome</keyword>
<organism evidence="1 2">
    <name type="scientific">Syphacia muris</name>
    <dbReference type="NCBI Taxonomy" id="451379"/>
    <lineage>
        <taxon>Eukaryota</taxon>
        <taxon>Metazoa</taxon>
        <taxon>Ecdysozoa</taxon>
        <taxon>Nematoda</taxon>
        <taxon>Chromadorea</taxon>
        <taxon>Rhabditida</taxon>
        <taxon>Spirurina</taxon>
        <taxon>Oxyuridomorpha</taxon>
        <taxon>Oxyuroidea</taxon>
        <taxon>Oxyuridae</taxon>
        <taxon>Syphacia</taxon>
    </lineage>
</organism>
<dbReference type="WBParaSite" id="SMUV_0000038201-mRNA-1">
    <property type="protein sequence ID" value="SMUV_0000038201-mRNA-1"/>
    <property type="gene ID" value="SMUV_0000038201"/>
</dbReference>
<evidence type="ECO:0000313" key="1">
    <source>
        <dbReference type="Proteomes" id="UP000046393"/>
    </source>
</evidence>
<accession>A0A0N5A8I2</accession>
<evidence type="ECO:0000313" key="2">
    <source>
        <dbReference type="WBParaSite" id="SMUV_0000038201-mRNA-1"/>
    </source>
</evidence>